<dbReference type="AlphaFoldDB" id="A0A9X9WV60"/>
<dbReference type="Pfam" id="PF01370">
    <property type="entry name" value="Epimerase"/>
    <property type="match status" value="1"/>
</dbReference>
<reference evidence="2" key="2">
    <citation type="journal article" date="2021" name="Syst. Appl. Microbiol.">
        <title>Roseomonas hellenica sp. nov., isolated from roots of wild-growing Alkanna tinctoria.</title>
        <authorList>
            <person name="Rat A."/>
            <person name="Naranjo H.D."/>
            <person name="Lebbe L."/>
            <person name="Cnockaert M."/>
            <person name="Krigas N."/>
            <person name="Grigoriadou K."/>
            <person name="Maloupa E."/>
            <person name="Willems A."/>
        </authorList>
    </citation>
    <scope>NUCLEOTIDE SEQUENCE</scope>
    <source>
        <strain evidence="2">LMG 31231</strain>
    </source>
</reference>
<evidence type="ECO:0000259" key="1">
    <source>
        <dbReference type="Pfam" id="PF01370"/>
    </source>
</evidence>
<dbReference type="Proteomes" id="UP001138751">
    <property type="component" value="Unassembled WGS sequence"/>
</dbReference>
<evidence type="ECO:0000313" key="3">
    <source>
        <dbReference type="Proteomes" id="UP001138751"/>
    </source>
</evidence>
<dbReference type="InterPro" id="IPR001509">
    <property type="entry name" value="Epimerase_deHydtase"/>
</dbReference>
<dbReference type="EMBL" id="JAAEDM010000014">
    <property type="protein sequence ID" value="MBR0671039.1"/>
    <property type="molecule type" value="Genomic_DNA"/>
</dbReference>
<dbReference type="InterPro" id="IPR036291">
    <property type="entry name" value="NAD(P)-bd_dom_sf"/>
</dbReference>
<sequence length="358" mass="38287">MDSPPGRGQGWPGGGIAVQDWPASIADETELEDVLSRPDPALAADLAAVPGDILVLGAAGKMGPTLCRQAKRADPSRRVIAVARWSEEGLRARMESWGIECLTADLTDRAALAALPDAPNVVFMAARKFGSTGNEPLTWAMNVLLPAMVAERWASSRIVFFSTGNVLPLVPVISGGATEDVAPAPVGDYAASCLGRERVFQHAAATRGTACFGIRLNYAIDLRYGVLHDIATKVLEERPVPLAMGHANVIWQGDANAWTLRALRRADPTCPILNVTGPETVSVRWIARQFGARFGKAPLPEGQEAPDALLSNAARAFATFGYPSVPLARMLDWVAEWVARGGRSLGKATKFEVRDGRF</sequence>
<keyword evidence="3" id="KW-1185">Reference proteome</keyword>
<name>A0A9X9WV60_9PROT</name>
<feature type="domain" description="NAD-dependent epimerase/dehydratase" evidence="1">
    <location>
        <begin position="53"/>
        <end position="216"/>
    </location>
</feature>
<evidence type="ECO:0000313" key="2">
    <source>
        <dbReference type="EMBL" id="MBR0671039.1"/>
    </source>
</evidence>
<gene>
    <name evidence="2" type="ORF">GXW76_07625</name>
</gene>
<protein>
    <submittedName>
        <fullName evidence="2">NAD(P)-dependent oxidoreductase</fullName>
    </submittedName>
</protein>
<reference evidence="2" key="1">
    <citation type="submission" date="2020-01" db="EMBL/GenBank/DDBJ databases">
        <authorList>
            <person name="Rat A."/>
        </authorList>
    </citation>
    <scope>NUCLEOTIDE SEQUENCE</scope>
    <source>
        <strain evidence="2">LMG 31231</strain>
    </source>
</reference>
<proteinExistence type="predicted"/>
<accession>A0A9X9WV60</accession>
<organism evidence="2 3">
    <name type="scientific">Neoroseomonas soli</name>
    <dbReference type="NCBI Taxonomy" id="1081025"/>
    <lineage>
        <taxon>Bacteria</taxon>
        <taxon>Pseudomonadati</taxon>
        <taxon>Pseudomonadota</taxon>
        <taxon>Alphaproteobacteria</taxon>
        <taxon>Acetobacterales</taxon>
        <taxon>Acetobacteraceae</taxon>
        <taxon>Neoroseomonas</taxon>
    </lineage>
</organism>
<comment type="caution">
    <text evidence="2">The sequence shown here is derived from an EMBL/GenBank/DDBJ whole genome shotgun (WGS) entry which is preliminary data.</text>
</comment>
<dbReference type="Gene3D" id="3.40.50.720">
    <property type="entry name" value="NAD(P)-binding Rossmann-like Domain"/>
    <property type="match status" value="1"/>
</dbReference>
<dbReference type="SUPFAM" id="SSF51735">
    <property type="entry name" value="NAD(P)-binding Rossmann-fold domains"/>
    <property type="match status" value="1"/>
</dbReference>